<dbReference type="Gene3D" id="3.40.50.1820">
    <property type="entry name" value="alpha/beta hydrolase"/>
    <property type="match status" value="1"/>
</dbReference>
<dbReference type="PANTHER" id="PTHR11614">
    <property type="entry name" value="PHOSPHOLIPASE-RELATED"/>
    <property type="match status" value="1"/>
</dbReference>
<feature type="domain" description="Serine aminopeptidase S33" evidence="2">
    <location>
        <begin position="71"/>
        <end position="215"/>
    </location>
</feature>
<name>A0ABS4T194_9MICC</name>
<proteinExistence type="predicted"/>
<dbReference type="GO" id="GO:0016787">
    <property type="term" value="F:hydrolase activity"/>
    <property type="evidence" value="ECO:0007669"/>
    <property type="project" value="UniProtKB-KW"/>
</dbReference>
<gene>
    <name evidence="3" type="ORF">JOF45_001243</name>
</gene>
<organism evidence="3 4">
    <name type="scientific">Nesterenkonia lacusekhoensis</name>
    <dbReference type="NCBI Taxonomy" id="150832"/>
    <lineage>
        <taxon>Bacteria</taxon>
        <taxon>Bacillati</taxon>
        <taxon>Actinomycetota</taxon>
        <taxon>Actinomycetes</taxon>
        <taxon>Micrococcales</taxon>
        <taxon>Micrococcaceae</taxon>
        <taxon>Nesterenkonia</taxon>
    </lineage>
</organism>
<comment type="caution">
    <text evidence="3">The sequence shown here is derived from an EMBL/GenBank/DDBJ whole genome shotgun (WGS) entry which is preliminary data.</text>
</comment>
<sequence length="349" mass="39158">MTQRPHDSAALLEDSPADQWVPDPLPGCSRRTLPLGDDEEGPFCATLVRFDERPSPRTSEAENAGTRSAPQEPKAPVLHLHGWSDYFYNLPLARLWAEQGHPFYALDLRRYGRSLREGQTPGYIEDLAHYDADLEAALEVIAAEHPQAPLPLVQGHSTGGLIAALWAERHPGRLGALVLNSPWLEVPGDAAARTALEGLLTPLSHLSPKRAMKLPVMDNYWKSLSDQAHGEWSLHPRWRPRDSFPMTSGWLKAVLAGHRAVYEGLHLQMPVLVLLSAATKYRRHWSEELLEHDSVLDVDLLARRAMKLGRHVTVVRLRRALHDVFASEAAVRQEAFDEVSRWMRAYAPV</sequence>
<dbReference type="RefSeq" id="WP_210048572.1">
    <property type="nucleotide sequence ID" value="NZ_JAGINX010000001.1"/>
</dbReference>
<dbReference type="InterPro" id="IPR051044">
    <property type="entry name" value="MAG_DAG_Lipase"/>
</dbReference>
<dbReference type="Proteomes" id="UP001519331">
    <property type="component" value="Unassembled WGS sequence"/>
</dbReference>
<evidence type="ECO:0000256" key="1">
    <source>
        <dbReference type="SAM" id="MobiDB-lite"/>
    </source>
</evidence>
<feature type="region of interest" description="Disordered" evidence="1">
    <location>
        <begin position="50"/>
        <end position="73"/>
    </location>
</feature>
<dbReference type="InterPro" id="IPR022742">
    <property type="entry name" value="Hydrolase_4"/>
</dbReference>
<keyword evidence="3" id="KW-0378">Hydrolase</keyword>
<feature type="region of interest" description="Disordered" evidence="1">
    <location>
        <begin position="1"/>
        <end position="38"/>
    </location>
</feature>
<dbReference type="InterPro" id="IPR029058">
    <property type="entry name" value="AB_hydrolase_fold"/>
</dbReference>
<reference evidence="3 4" key="1">
    <citation type="submission" date="2021-03" db="EMBL/GenBank/DDBJ databases">
        <title>Sequencing the genomes of 1000 actinobacteria strains.</title>
        <authorList>
            <person name="Klenk H.-P."/>
        </authorList>
    </citation>
    <scope>NUCLEOTIDE SEQUENCE [LARGE SCALE GENOMIC DNA]</scope>
    <source>
        <strain evidence="3 4">DSM 12544</strain>
    </source>
</reference>
<evidence type="ECO:0000313" key="4">
    <source>
        <dbReference type="Proteomes" id="UP001519331"/>
    </source>
</evidence>
<dbReference type="Pfam" id="PF12146">
    <property type="entry name" value="Hydrolase_4"/>
    <property type="match status" value="1"/>
</dbReference>
<evidence type="ECO:0000313" key="3">
    <source>
        <dbReference type="EMBL" id="MBP2318224.1"/>
    </source>
</evidence>
<dbReference type="SUPFAM" id="SSF53474">
    <property type="entry name" value="alpha/beta-Hydrolases"/>
    <property type="match status" value="1"/>
</dbReference>
<protein>
    <submittedName>
        <fullName evidence="3">Alpha-beta hydrolase superfamily lysophospholipase</fullName>
    </submittedName>
</protein>
<evidence type="ECO:0000259" key="2">
    <source>
        <dbReference type="Pfam" id="PF12146"/>
    </source>
</evidence>
<keyword evidence="4" id="KW-1185">Reference proteome</keyword>
<dbReference type="EMBL" id="JAGINX010000001">
    <property type="protein sequence ID" value="MBP2318224.1"/>
    <property type="molecule type" value="Genomic_DNA"/>
</dbReference>
<accession>A0ABS4T194</accession>